<evidence type="ECO:0000313" key="4">
    <source>
        <dbReference type="WBParaSite" id="SSLN_0000616801-mRNA-1"/>
    </source>
</evidence>
<evidence type="ECO:0000313" key="2">
    <source>
        <dbReference type="EMBL" id="VDL92360.1"/>
    </source>
</evidence>
<proteinExistence type="predicted"/>
<dbReference type="AlphaFoldDB" id="A0A183SP27"/>
<organism evidence="4">
    <name type="scientific">Schistocephalus solidus</name>
    <name type="common">Tapeworm</name>
    <dbReference type="NCBI Taxonomy" id="70667"/>
    <lineage>
        <taxon>Eukaryota</taxon>
        <taxon>Metazoa</taxon>
        <taxon>Spiralia</taxon>
        <taxon>Lophotrochozoa</taxon>
        <taxon>Platyhelminthes</taxon>
        <taxon>Cestoda</taxon>
        <taxon>Eucestoda</taxon>
        <taxon>Diphyllobothriidea</taxon>
        <taxon>Diphyllobothriidae</taxon>
        <taxon>Schistocephalus</taxon>
    </lineage>
</organism>
<reference evidence="2 3" key="2">
    <citation type="submission" date="2018-11" db="EMBL/GenBank/DDBJ databases">
        <authorList>
            <consortium name="Pathogen Informatics"/>
        </authorList>
    </citation>
    <scope>NUCLEOTIDE SEQUENCE [LARGE SCALE GENOMIC DNA]</scope>
    <source>
        <strain evidence="2 3">NST_G2</strain>
    </source>
</reference>
<reference evidence="4" key="1">
    <citation type="submission" date="2016-06" db="UniProtKB">
        <authorList>
            <consortium name="WormBaseParasite"/>
        </authorList>
    </citation>
    <scope>IDENTIFICATION</scope>
</reference>
<feature type="compositionally biased region" description="Acidic residues" evidence="1">
    <location>
        <begin position="181"/>
        <end position="195"/>
    </location>
</feature>
<dbReference type="OrthoDB" id="6253168at2759"/>
<accession>A0A183SP27</accession>
<dbReference type="WBParaSite" id="SSLN_0000616801-mRNA-1">
    <property type="protein sequence ID" value="SSLN_0000616801-mRNA-1"/>
    <property type="gene ID" value="SSLN_0000616801"/>
</dbReference>
<keyword evidence="3" id="KW-1185">Reference proteome</keyword>
<dbReference type="Proteomes" id="UP000275846">
    <property type="component" value="Unassembled WGS sequence"/>
</dbReference>
<feature type="region of interest" description="Disordered" evidence="1">
    <location>
        <begin position="155"/>
        <end position="195"/>
    </location>
</feature>
<gene>
    <name evidence="2" type="ORF">SSLN_LOCUS5975</name>
</gene>
<name>A0A183SP27_SCHSO</name>
<sequence length="195" mass="22414">MLAFRSTIHSLTQQTPFALTCGREVRIPEDLQVPLENNQIPVGSYVAEVHKKMRIDNEEVRIHLKGAQRHQKGHYDRLAHGCPYDVGDVVWLREHATPLGLPNRNRPFTSEFTVHFNRLKLEERPTEDKSRAEHPGDAVRYVDHEGVERWVEIPPKGGEETVMPYNLQNSSDPVRLRDDIELAEDSDNFTEEGAM</sequence>
<protein>
    <submittedName>
        <fullName evidence="2 4">Uncharacterized protein</fullName>
    </submittedName>
</protein>
<dbReference type="EMBL" id="UYSU01033489">
    <property type="protein sequence ID" value="VDL92360.1"/>
    <property type="molecule type" value="Genomic_DNA"/>
</dbReference>
<evidence type="ECO:0000256" key="1">
    <source>
        <dbReference type="SAM" id="MobiDB-lite"/>
    </source>
</evidence>
<evidence type="ECO:0000313" key="3">
    <source>
        <dbReference type="Proteomes" id="UP000275846"/>
    </source>
</evidence>